<comment type="caution">
    <text evidence="1">The sequence shown here is derived from an EMBL/GenBank/DDBJ whole genome shotgun (WGS) entry which is preliminary data.</text>
</comment>
<protein>
    <submittedName>
        <fullName evidence="1">Uncharacterized protein</fullName>
    </submittedName>
</protein>
<sequence length="34" mass="3871">MHHGDFHKRQLVLSIKGFQLCYFGAQQEFYGGAG</sequence>
<evidence type="ECO:0000313" key="2">
    <source>
        <dbReference type="Proteomes" id="UP001154282"/>
    </source>
</evidence>
<gene>
    <name evidence="1" type="ORF">LITE_LOCUS34780</name>
</gene>
<dbReference type="EMBL" id="CAMGYJ010000008">
    <property type="protein sequence ID" value="CAI0461088.1"/>
    <property type="molecule type" value="Genomic_DNA"/>
</dbReference>
<dbReference type="Proteomes" id="UP001154282">
    <property type="component" value="Unassembled WGS sequence"/>
</dbReference>
<organism evidence="1 2">
    <name type="scientific">Linum tenue</name>
    <dbReference type="NCBI Taxonomy" id="586396"/>
    <lineage>
        <taxon>Eukaryota</taxon>
        <taxon>Viridiplantae</taxon>
        <taxon>Streptophyta</taxon>
        <taxon>Embryophyta</taxon>
        <taxon>Tracheophyta</taxon>
        <taxon>Spermatophyta</taxon>
        <taxon>Magnoliopsida</taxon>
        <taxon>eudicotyledons</taxon>
        <taxon>Gunneridae</taxon>
        <taxon>Pentapetalae</taxon>
        <taxon>rosids</taxon>
        <taxon>fabids</taxon>
        <taxon>Malpighiales</taxon>
        <taxon>Linaceae</taxon>
        <taxon>Linum</taxon>
    </lineage>
</organism>
<evidence type="ECO:0000313" key="1">
    <source>
        <dbReference type="EMBL" id="CAI0461088.1"/>
    </source>
</evidence>
<keyword evidence="2" id="KW-1185">Reference proteome</keyword>
<reference evidence="1" key="1">
    <citation type="submission" date="2022-08" db="EMBL/GenBank/DDBJ databases">
        <authorList>
            <person name="Gutierrez-Valencia J."/>
        </authorList>
    </citation>
    <scope>NUCLEOTIDE SEQUENCE</scope>
</reference>
<proteinExistence type="predicted"/>
<name>A0AAV0NR14_9ROSI</name>
<dbReference type="AlphaFoldDB" id="A0AAV0NR14"/>
<accession>A0AAV0NR14</accession>